<dbReference type="PROSITE" id="PS51186">
    <property type="entry name" value="GNAT"/>
    <property type="match status" value="1"/>
</dbReference>
<keyword evidence="5" id="KW-1185">Reference proteome</keyword>
<dbReference type="Gene3D" id="3.40.630.30">
    <property type="match status" value="1"/>
</dbReference>
<evidence type="ECO:0000256" key="1">
    <source>
        <dbReference type="ARBA" id="ARBA00022679"/>
    </source>
</evidence>
<dbReference type="InterPro" id="IPR000182">
    <property type="entry name" value="GNAT_dom"/>
</dbReference>
<feature type="domain" description="N-acetyltransferase" evidence="3">
    <location>
        <begin position="10"/>
        <end position="154"/>
    </location>
</feature>
<dbReference type="InterPro" id="IPR050680">
    <property type="entry name" value="YpeA/RimI_acetyltransf"/>
</dbReference>
<proteinExistence type="predicted"/>
<dbReference type="SUPFAM" id="SSF55729">
    <property type="entry name" value="Acyl-CoA N-acyltransferases (Nat)"/>
    <property type="match status" value="1"/>
</dbReference>
<accession>A0A6A8AF51</accession>
<dbReference type="InterPro" id="IPR016181">
    <property type="entry name" value="Acyl_CoA_acyltransferase"/>
</dbReference>
<dbReference type="EMBL" id="WIXI01000050">
    <property type="protein sequence ID" value="MQY49384.1"/>
    <property type="molecule type" value="Genomic_DNA"/>
</dbReference>
<sequence length="154" mass="17801">MEGLPVNEELTCRQLALKDMADASNVFRHAFDARLPWLASRHSPEEDLAFWSGYVFANCAIWGVGRQDELVGVIAFRENWIDQLYVLPQFQGQGIGARLLKQAKSAHYVLNLWTFQRNVGARHFYEAHGFLARRETDGAENDEREPDVLYEWCR</sequence>
<dbReference type="PANTHER" id="PTHR43420">
    <property type="entry name" value="ACETYLTRANSFERASE"/>
    <property type="match status" value="1"/>
</dbReference>
<dbReference type="AlphaFoldDB" id="A0A6A8AF51"/>
<organism evidence="4 5">
    <name type="scientific">Endobacterium cereale</name>
    <dbReference type="NCBI Taxonomy" id="2663029"/>
    <lineage>
        <taxon>Bacteria</taxon>
        <taxon>Pseudomonadati</taxon>
        <taxon>Pseudomonadota</taxon>
        <taxon>Alphaproteobacteria</taxon>
        <taxon>Hyphomicrobiales</taxon>
        <taxon>Rhizobiaceae</taxon>
        <taxon>Endobacterium</taxon>
    </lineage>
</organism>
<comment type="caution">
    <text evidence="4">The sequence shown here is derived from an EMBL/GenBank/DDBJ whole genome shotgun (WGS) entry which is preliminary data.</text>
</comment>
<dbReference type="CDD" id="cd04301">
    <property type="entry name" value="NAT_SF"/>
    <property type="match status" value="1"/>
</dbReference>
<evidence type="ECO:0000313" key="4">
    <source>
        <dbReference type="EMBL" id="MQY49384.1"/>
    </source>
</evidence>
<name>A0A6A8AF51_9HYPH</name>
<gene>
    <name evidence="4" type="ORF">GAO09_25435</name>
</gene>
<dbReference type="GO" id="GO:0016747">
    <property type="term" value="F:acyltransferase activity, transferring groups other than amino-acyl groups"/>
    <property type="evidence" value="ECO:0007669"/>
    <property type="project" value="InterPro"/>
</dbReference>
<dbReference type="Proteomes" id="UP000435138">
    <property type="component" value="Unassembled WGS sequence"/>
</dbReference>
<reference evidence="4 5" key="1">
    <citation type="submission" date="2019-11" db="EMBL/GenBank/DDBJ databases">
        <title>Genome analysis of Rhizobacterium cereale a novel genus and species isolated from maize roots in North Spain.</title>
        <authorList>
            <person name="Menendez E."/>
            <person name="Flores-Felix J.D."/>
            <person name="Ramirez-Bahena M.-H."/>
            <person name="Igual J.M."/>
            <person name="Garcia-Fraile P."/>
            <person name="Peix A."/>
            <person name="Velazquez E."/>
        </authorList>
    </citation>
    <scope>NUCLEOTIDE SEQUENCE [LARGE SCALE GENOMIC DNA]</scope>
    <source>
        <strain evidence="4 5">RZME27</strain>
    </source>
</reference>
<keyword evidence="2" id="KW-0012">Acyltransferase</keyword>
<evidence type="ECO:0000256" key="2">
    <source>
        <dbReference type="ARBA" id="ARBA00023315"/>
    </source>
</evidence>
<protein>
    <submittedName>
        <fullName evidence="4">GNAT family N-acetyltransferase</fullName>
    </submittedName>
</protein>
<evidence type="ECO:0000259" key="3">
    <source>
        <dbReference type="PROSITE" id="PS51186"/>
    </source>
</evidence>
<evidence type="ECO:0000313" key="5">
    <source>
        <dbReference type="Proteomes" id="UP000435138"/>
    </source>
</evidence>
<dbReference type="Pfam" id="PF13508">
    <property type="entry name" value="Acetyltransf_7"/>
    <property type="match status" value="1"/>
</dbReference>
<keyword evidence="1 4" id="KW-0808">Transferase</keyword>